<sequence length="87" mass="9904">MASKKPRKAPHRRRRAPRKAEALNKLENHYITLNEIFKAAKAAGFSHDVAFWLITEPGASMPDWINPGNQPTEIIPRIDPTEDEDDD</sequence>
<dbReference type="EMBL" id="LR796487">
    <property type="protein sequence ID" value="CAB4147171.1"/>
    <property type="molecule type" value="Genomic_DNA"/>
</dbReference>
<organism evidence="2">
    <name type="scientific">uncultured Caudovirales phage</name>
    <dbReference type="NCBI Taxonomy" id="2100421"/>
    <lineage>
        <taxon>Viruses</taxon>
        <taxon>Duplodnaviria</taxon>
        <taxon>Heunggongvirae</taxon>
        <taxon>Uroviricota</taxon>
        <taxon>Caudoviricetes</taxon>
        <taxon>Peduoviridae</taxon>
        <taxon>Maltschvirus</taxon>
        <taxon>Maltschvirus maltsch</taxon>
    </lineage>
</organism>
<name>A0A6J5MMH3_9CAUD</name>
<proteinExistence type="predicted"/>
<evidence type="ECO:0000313" key="2">
    <source>
        <dbReference type="EMBL" id="CAB4147171.1"/>
    </source>
</evidence>
<protein>
    <submittedName>
        <fullName evidence="2">Uncharacterized protein</fullName>
    </submittedName>
</protein>
<accession>A0A6J5MMH3</accession>
<gene>
    <name evidence="2" type="ORF">UFOVP432_16</name>
</gene>
<feature type="region of interest" description="Disordered" evidence="1">
    <location>
        <begin position="62"/>
        <end position="87"/>
    </location>
</feature>
<evidence type="ECO:0000256" key="1">
    <source>
        <dbReference type="SAM" id="MobiDB-lite"/>
    </source>
</evidence>
<reference evidence="2" key="1">
    <citation type="submission" date="2020-04" db="EMBL/GenBank/DDBJ databases">
        <authorList>
            <person name="Chiriac C."/>
            <person name="Salcher M."/>
            <person name="Ghai R."/>
            <person name="Kavagutti S V."/>
        </authorList>
    </citation>
    <scope>NUCLEOTIDE SEQUENCE</scope>
</reference>